<reference evidence="4 5" key="1">
    <citation type="journal article" date="2015" name="Genome Announc.">
        <title>Expanding the biotechnology potential of lactobacilli through comparative genomics of 213 strains and associated genera.</title>
        <authorList>
            <person name="Sun Z."/>
            <person name="Harris H.M."/>
            <person name="McCann A."/>
            <person name="Guo C."/>
            <person name="Argimon S."/>
            <person name="Zhang W."/>
            <person name="Yang X."/>
            <person name="Jeffery I.B."/>
            <person name="Cooney J.C."/>
            <person name="Kagawa T.F."/>
            <person name="Liu W."/>
            <person name="Song Y."/>
            <person name="Salvetti E."/>
            <person name="Wrobel A."/>
            <person name="Rasinkangas P."/>
            <person name="Parkhill J."/>
            <person name="Rea M.C."/>
            <person name="O'Sullivan O."/>
            <person name="Ritari J."/>
            <person name="Douillard F.P."/>
            <person name="Paul Ross R."/>
            <person name="Yang R."/>
            <person name="Briner A.E."/>
            <person name="Felis G.E."/>
            <person name="de Vos W.M."/>
            <person name="Barrangou R."/>
            <person name="Klaenhammer T.R."/>
            <person name="Caufield P.W."/>
            <person name="Cui Y."/>
            <person name="Zhang H."/>
            <person name="O'Toole P.W."/>
        </authorList>
    </citation>
    <scope>NUCLEOTIDE SEQUENCE [LARGE SCALE GENOMIC DNA]</scope>
    <source>
        <strain evidence="4 5">DSM 21115</strain>
    </source>
</reference>
<keyword evidence="1 3" id="KW-0479">Metal-binding</keyword>
<name>A0A0R2NGT7_9LACO</name>
<dbReference type="GO" id="GO:0005829">
    <property type="term" value="C:cytosol"/>
    <property type="evidence" value="ECO:0007669"/>
    <property type="project" value="TreeGrafter"/>
</dbReference>
<dbReference type="PANTHER" id="PTHR46124">
    <property type="entry name" value="D-AMINOACYL-TRNA DEACYLASE"/>
    <property type="match status" value="1"/>
</dbReference>
<accession>A0A0R2NGT7</accession>
<dbReference type="PROSITE" id="PS01090">
    <property type="entry name" value="TATD_2"/>
    <property type="match status" value="1"/>
</dbReference>
<feature type="binding site" evidence="3">
    <location>
        <position position="210"/>
    </location>
    <ligand>
        <name>a divalent metal cation</name>
        <dbReference type="ChEBI" id="CHEBI:60240"/>
        <label>1</label>
    </ligand>
</feature>
<evidence type="ECO:0000313" key="5">
    <source>
        <dbReference type="Proteomes" id="UP000050920"/>
    </source>
</evidence>
<dbReference type="Pfam" id="PF01026">
    <property type="entry name" value="TatD_DNase"/>
    <property type="match status" value="1"/>
</dbReference>
<dbReference type="AlphaFoldDB" id="A0A0R2NGT7"/>
<feature type="binding site" evidence="3">
    <location>
        <position position="135"/>
    </location>
    <ligand>
        <name>a divalent metal cation</name>
        <dbReference type="ChEBI" id="CHEBI:60240"/>
        <label>2</label>
    </ligand>
</feature>
<dbReference type="EMBL" id="AYGX02000155">
    <property type="protein sequence ID" value="KRO25038.1"/>
    <property type="molecule type" value="Genomic_DNA"/>
</dbReference>
<dbReference type="Gene3D" id="3.20.20.140">
    <property type="entry name" value="Metal-dependent hydrolases"/>
    <property type="match status" value="1"/>
</dbReference>
<dbReference type="FunFam" id="3.20.20.140:FF:000005">
    <property type="entry name" value="TatD family hydrolase"/>
    <property type="match status" value="1"/>
</dbReference>
<proteinExistence type="predicted"/>
<dbReference type="GO" id="GO:0016788">
    <property type="term" value="F:hydrolase activity, acting on ester bonds"/>
    <property type="evidence" value="ECO:0007669"/>
    <property type="project" value="InterPro"/>
</dbReference>
<gene>
    <name evidence="4" type="ORF">DY78_GL001393</name>
</gene>
<dbReference type="Proteomes" id="UP000050920">
    <property type="component" value="Unassembled WGS sequence"/>
</dbReference>
<dbReference type="InterPro" id="IPR001130">
    <property type="entry name" value="TatD-like"/>
</dbReference>
<protein>
    <submittedName>
        <fullName evidence="4">Dnase</fullName>
    </submittedName>
</protein>
<evidence type="ECO:0000256" key="2">
    <source>
        <dbReference type="ARBA" id="ARBA00022801"/>
    </source>
</evidence>
<dbReference type="InterPro" id="IPR032466">
    <property type="entry name" value="Metal_Hydrolase"/>
</dbReference>
<dbReference type="PANTHER" id="PTHR46124:SF2">
    <property type="entry name" value="D-AMINOACYL-TRNA DEACYLASE"/>
    <property type="match status" value="1"/>
</dbReference>
<dbReference type="InterPro" id="IPR018228">
    <property type="entry name" value="DNase_TatD-rel_CS"/>
</dbReference>
<dbReference type="GO" id="GO:0046872">
    <property type="term" value="F:metal ion binding"/>
    <property type="evidence" value="ECO:0007669"/>
    <property type="project" value="UniProtKB-KW"/>
</dbReference>
<feature type="binding site" evidence="3">
    <location>
        <position position="160"/>
    </location>
    <ligand>
        <name>a divalent metal cation</name>
        <dbReference type="ChEBI" id="CHEBI:60240"/>
        <label>2</label>
    </ligand>
</feature>
<evidence type="ECO:0000313" key="4">
    <source>
        <dbReference type="EMBL" id="KRO25038.1"/>
    </source>
</evidence>
<evidence type="ECO:0000256" key="3">
    <source>
        <dbReference type="PIRSR" id="PIRSR005902-1"/>
    </source>
</evidence>
<dbReference type="PROSITE" id="PS01137">
    <property type="entry name" value="TATD_1"/>
    <property type="match status" value="1"/>
</dbReference>
<comment type="caution">
    <text evidence="4">The sequence shown here is derived from an EMBL/GenBank/DDBJ whole genome shotgun (WGS) entry which is preliminary data.</text>
</comment>
<feature type="binding site" evidence="3">
    <location>
        <position position="15"/>
    </location>
    <ligand>
        <name>a divalent metal cation</name>
        <dbReference type="ChEBI" id="CHEBI:60240"/>
        <label>1</label>
    </ligand>
</feature>
<keyword evidence="5" id="KW-1185">Reference proteome</keyword>
<feature type="binding site" evidence="3">
    <location>
        <position position="13"/>
    </location>
    <ligand>
        <name>a divalent metal cation</name>
        <dbReference type="ChEBI" id="CHEBI:60240"/>
        <label>1</label>
    </ligand>
</feature>
<evidence type="ECO:0000256" key="1">
    <source>
        <dbReference type="ARBA" id="ARBA00022723"/>
    </source>
</evidence>
<organism evidence="4 5">
    <name type="scientific">Lactiplantibacillus fabifermentans DSM 21115</name>
    <dbReference type="NCBI Taxonomy" id="1413187"/>
    <lineage>
        <taxon>Bacteria</taxon>
        <taxon>Bacillati</taxon>
        <taxon>Bacillota</taxon>
        <taxon>Bacilli</taxon>
        <taxon>Lactobacillales</taxon>
        <taxon>Lactobacillaceae</taxon>
        <taxon>Lactiplantibacillus</taxon>
    </lineage>
</organism>
<keyword evidence="2" id="KW-0378">Hydrolase</keyword>
<dbReference type="NCBIfam" id="TIGR00010">
    <property type="entry name" value="YchF/TatD family DNA exonuclease"/>
    <property type="match status" value="1"/>
</dbReference>
<dbReference type="CDD" id="cd01310">
    <property type="entry name" value="TatD_DNAse"/>
    <property type="match status" value="1"/>
</dbReference>
<dbReference type="PIRSF" id="PIRSF005902">
    <property type="entry name" value="DNase_TatD"/>
    <property type="match status" value="1"/>
</dbReference>
<dbReference type="GO" id="GO:0004536">
    <property type="term" value="F:DNA nuclease activity"/>
    <property type="evidence" value="ECO:0007669"/>
    <property type="project" value="InterPro"/>
</dbReference>
<feature type="binding site" evidence="3">
    <location>
        <position position="99"/>
    </location>
    <ligand>
        <name>a divalent metal cation</name>
        <dbReference type="ChEBI" id="CHEBI:60240"/>
        <label>1</label>
    </ligand>
</feature>
<sequence>MKGVVIVRIFDSHTHLNSEEFINDVPKYLQQAKDLDVVRMAIVGSNTQLNADAIKLAETYPELVAIVGWHPEDSKNYNAATEKLLIEQLQKPKVVALGEIGLDYHWDTSPQDTQRQVFARQVAIAKDMGLPISVHNRDAFEDTYKILKAADIRDTGGVMHSFNGDPEWLKRFLDLGMHISYSGVASFKHADEVHESVKQTPADVLMVETDAPYLTPEPYRGKQNEPAFTHYVVDAVAKLRETTPAAIAAQTYQNAKDLFKIEED</sequence>
<dbReference type="SUPFAM" id="SSF51556">
    <property type="entry name" value="Metallo-dependent hydrolases"/>
    <property type="match status" value="1"/>
</dbReference>
<dbReference type="InterPro" id="IPR015991">
    <property type="entry name" value="TatD/YcfH-like"/>
</dbReference>
<dbReference type="PROSITE" id="PS01091">
    <property type="entry name" value="TATD_3"/>
    <property type="match status" value="1"/>
</dbReference>